<dbReference type="SUPFAM" id="SSF55073">
    <property type="entry name" value="Nucleotide cyclase"/>
    <property type="match status" value="1"/>
</dbReference>
<dbReference type="InterPro" id="IPR029016">
    <property type="entry name" value="GAF-like_dom_sf"/>
</dbReference>
<dbReference type="Gene3D" id="3.30.450.20">
    <property type="entry name" value="PAS domain"/>
    <property type="match status" value="1"/>
</dbReference>
<dbReference type="CDD" id="cd00130">
    <property type="entry name" value="PAS"/>
    <property type="match status" value="1"/>
</dbReference>
<dbReference type="SUPFAM" id="SSF55781">
    <property type="entry name" value="GAF domain-like"/>
    <property type="match status" value="2"/>
</dbReference>
<evidence type="ECO:0000259" key="2">
    <source>
        <dbReference type="PROSITE" id="PS50112"/>
    </source>
</evidence>
<feature type="domain" description="PAS" evidence="2">
    <location>
        <begin position="383"/>
        <end position="429"/>
    </location>
</feature>
<dbReference type="Gene3D" id="3.30.450.40">
    <property type="match status" value="2"/>
</dbReference>
<dbReference type="Proteomes" id="UP001600165">
    <property type="component" value="Unassembled WGS sequence"/>
</dbReference>
<comment type="caution">
    <text evidence="4">The sequence shown here is derived from an EMBL/GenBank/DDBJ whole genome shotgun (WGS) entry which is preliminary data.</text>
</comment>
<dbReference type="InterPro" id="IPR035965">
    <property type="entry name" value="PAS-like_dom_sf"/>
</dbReference>
<sequence>MASSNSSSMLAALSQVNHQASLTNKVRDLPTHQFVDLLEQITREFEHFLRAIDMINNEALETMLEQILEAFTLKIGQILSAERTTIFMVDNTKQELWSKIASGESDHKLEIRVSMHKGIAGHVASTGEYLNIPDAYADPRFDSSIDKKTGYRTRNILCMPVFSSRNNVVAVVQLLNKLGQSPFDTRDEQNFREFASSIGIILESCNSFYIAARNQKGVAALLKAISSLEQSLDLEKTLQSVMAEARDLMQADRSTLWIVDEENHELWSKVKTGDNRGLIELRQQADKGIVGYVASTGTPLNIPDAYEDPRFDPSADQKTGYKTRNILCMPVFDSSSTLIGVTQLINKNQGNFTSLDEEFMRAFNIQAGIALENAKLFESVLVEKQYQKDILQSLSDAVISTDLEGRIVTINDAALELLGCPTDEAIAKNCRLLWEDHLRQRHVWEVIPLENIQFRLEDSLKNGAKHYVPEQSLSIALYSTEDLPAQLAIPSTTADRSFALWGKTDQPLLSREHIKPIERSINLTVNPLTNPEGGVLGGLLVLEDISQEKRMKTTLYRYMTPGVAERVMQLGEDSLMVGERREVTVLFSDIRGYTTLTENLEASQVVSLLNDYFETMVEAVFSYEGTLDKFIGDALMAVFGAPLPLQNHAWGAVQSALDMRHRLERFNYDRLSKSLPDIRIGIGISSGEVVSGNIGSQKKMEYTVIGDGVNLSSRLEGITKQYGCDIVISEHTYELCKDQIWVRELDRIRVKGKNEPVRIYELIDHRQVDLPTQRRELLEIYQEARHFYINREFERAQRRFQQAHDLVPTDGAVTEHLRRIREYISDPSKRPEEGWDGVYTMTTK</sequence>
<evidence type="ECO:0000313" key="4">
    <source>
        <dbReference type="EMBL" id="MFE4105446.1"/>
    </source>
</evidence>
<evidence type="ECO:0000313" key="5">
    <source>
        <dbReference type="Proteomes" id="UP001600165"/>
    </source>
</evidence>
<dbReference type="PANTHER" id="PTHR43081:SF1">
    <property type="entry name" value="ADENYLATE CYCLASE, TERMINAL-DIFFERENTIATION SPECIFIC"/>
    <property type="match status" value="1"/>
</dbReference>
<dbReference type="InterPro" id="IPR029787">
    <property type="entry name" value="Nucleotide_cyclase"/>
</dbReference>
<dbReference type="EMBL" id="JBHZOL010000023">
    <property type="protein sequence ID" value="MFE4105446.1"/>
    <property type="molecule type" value="Genomic_DNA"/>
</dbReference>
<dbReference type="PANTHER" id="PTHR43081">
    <property type="entry name" value="ADENYLATE CYCLASE, TERMINAL-DIFFERENTIATION SPECIFIC-RELATED"/>
    <property type="match status" value="1"/>
</dbReference>
<name>A0ABW6IBB5_9CYAN</name>
<accession>A0ABW6IBB5</accession>
<dbReference type="Pfam" id="PF01590">
    <property type="entry name" value="GAF"/>
    <property type="match status" value="2"/>
</dbReference>
<dbReference type="CDD" id="cd07302">
    <property type="entry name" value="CHD"/>
    <property type="match status" value="1"/>
</dbReference>
<protein>
    <submittedName>
        <fullName evidence="4">GAF domain-containing protein</fullName>
    </submittedName>
</protein>
<dbReference type="Pfam" id="PF00989">
    <property type="entry name" value="PAS"/>
    <property type="match status" value="1"/>
</dbReference>
<dbReference type="InterPro" id="IPR013767">
    <property type="entry name" value="PAS_fold"/>
</dbReference>
<dbReference type="InterPro" id="IPR003018">
    <property type="entry name" value="GAF"/>
</dbReference>
<evidence type="ECO:0000259" key="3">
    <source>
        <dbReference type="PROSITE" id="PS50125"/>
    </source>
</evidence>
<dbReference type="Gene3D" id="3.30.70.1230">
    <property type="entry name" value="Nucleotide cyclase"/>
    <property type="match status" value="1"/>
</dbReference>
<organism evidence="4 5">
    <name type="scientific">Almyronema epifaneia S1</name>
    <dbReference type="NCBI Taxonomy" id="2991925"/>
    <lineage>
        <taxon>Bacteria</taxon>
        <taxon>Bacillati</taxon>
        <taxon>Cyanobacteriota</taxon>
        <taxon>Cyanophyceae</taxon>
        <taxon>Nodosilineales</taxon>
        <taxon>Nodosilineaceae</taxon>
        <taxon>Almyronema</taxon>
        <taxon>Almyronema epifaneia</taxon>
    </lineage>
</organism>
<gene>
    <name evidence="4" type="ORF">ACFVKH_04085</name>
</gene>
<dbReference type="SMART" id="SM00091">
    <property type="entry name" value="PAS"/>
    <property type="match status" value="1"/>
</dbReference>
<dbReference type="Pfam" id="PF00211">
    <property type="entry name" value="Guanylate_cyc"/>
    <property type="match status" value="1"/>
</dbReference>
<reference evidence="4 5" key="1">
    <citation type="submission" date="2024-10" db="EMBL/GenBank/DDBJ databases">
        <authorList>
            <person name="Ratan Roy A."/>
            <person name="Morales Sandoval P.H."/>
            <person name="De Los Santos Villalobos S."/>
            <person name="Chakraborty S."/>
            <person name="Mukherjee J."/>
        </authorList>
    </citation>
    <scope>NUCLEOTIDE SEQUENCE [LARGE SCALE GENOMIC DNA]</scope>
    <source>
        <strain evidence="4 5">S1</strain>
    </source>
</reference>
<dbReference type="SMART" id="SM00044">
    <property type="entry name" value="CYCc"/>
    <property type="match status" value="1"/>
</dbReference>
<dbReference type="PROSITE" id="PS50125">
    <property type="entry name" value="GUANYLATE_CYCLASE_2"/>
    <property type="match status" value="1"/>
</dbReference>
<dbReference type="RefSeq" id="WP_377962014.1">
    <property type="nucleotide sequence ID" value="NZ_JBHZOL010000023.1"/>
</dbReference>
<comment type="similarity">
    <text evidence="1">Belongs to the adenylyl cyclase class-3 family.</text>
</comment>
<dbReference type="NCBIfam" id="TIGR00229">
    <property type="entry name" value="sensory_box"/>
    <property type="match status" value="1"/>
</dbReference>
<dbReference type="PROSITE" id="PS50112">
    <property type="entry name" value="PAS"/>
    <property type="match status" value="1"/>
</dbReference>
<dbReference type="SMART" id="SM00065">
    <property type="entry name" value="GAF"/>
    <property type="match status" value="2"/>
</dbReference>
<keyword evidence="5" id="KW-1185">Reference proteome</keyword>
<evidence type="ECO:0000256" key="1">
    <source>
        <dbReference type="ARBA" id="ARBA00005381"/>
    </source>
</evidence>
<feature type="domain" description="Guanylate cyclase" evidence="3">
    <location>
        <begin position="584"/>
        <end position="716"/>
    </location>
</feature>
<dbReference type="InterPro" id="IPR050697">
    <property type="entry name" value="Adenylyl/Guanylyl_Cyclase_3/4"/>
</dbReference>
<dbReference type="InterPro" id="IPR001054">
    <property type="entry name" value="A/G_cyclase"/>
</dbReference>
<proteinExistence type="inferred from homology"/>
<dbReference type="InterPro" id="IPR000014">
    <property type="entry name" value="PAS"/>
</dbReference>
<dbReference type="SUPFAM" id="SSF55785">
    <property type="entry name" value="PYP-like sensor domain (PAS domain)"/>
    <property type="match status" value="1"/>
</dbReference>